<dbReference type="EMBL" id="CP118868">
    <property type="protein sequence ID" value="WEG36006.1"/>
    <property type="molecule type" value="Genomic_DNA"/>
</dbReference>
<evidence type="ECO:0000256" key="2">
    <source>
        <dbReference type="ARBA" id="ARBA00022448"/>
    </source>
</evidence>
<protein>
    <recommendedName>
        <fullName evidence="7">V/A-type H+-transporting ATPase subunit E</fullName>
    </recommendedName>
</protein>
<dbReference type="Gene3D" id="3.30.2320.30">
    <property type="entry name" value="ATP synthase, E subunit, C-terminal"/>
    <property type="match status" value="1"/>
</dbReference>
<gene>
    <name evidence="5" type="ORF">PYS61_02215</name>
</gene>
<keyword evidence="3" id="KW-0406">Ion transport</keyword>
<evidence type="ECO:0000256" key="1">
    <source>
        <dbReference type="ARBA" id="ARBA00005901"/>
    </source>
</evidence>
<keyword evidence="4" id="KW-0175">Coiled coil</keyword>
<dbReference type="InterPro" id="IPR038495">
    <property type="entry name" value="ATPase_E_C"/>
</dbReference>
<organism evidence="5 6">
    <name type="scientific">Amygdalobacter indicium</name>
    <dbReference type="NCBI Taxonomy" id="3029272"/>
    <lineage>
        <taxon>Bacteria</taxon>
        <taxon>Bacillati</taxon>
        <taxon>Bacillota</taxon>
        <taxon>Clostridia</taxon>
        <taxon>Eubacteriales</taxon>
        <taxon>Oscillospiraceae</taxon>
        <taxon>Amygdalobacter</taxon>
    </lineage>
</organism>
<dbReference type="InterPro" id="IPR002842">
    <property type="entry name" value="ATPase_V1_Esu"/>
</dbReference>
<keyword evidence="2" id="KW-0813">Transport</keyword>
<dbReference type="SUPFAM" id="SSF160527">
    <property type="entry name" value="V-type ATPase subunit E-like"/>
    <property type="match status" value="1"/>
</dbReference>
<sequence length="200" mass="23266">MVKEVRMIQGIDKLKQKLADDLQVKKQEIDEQTEAEIVKIQEKYAKEILAAQAAEAKWQEQYKEQEAKRLQARINLEQRRLKLESEQEIIDKLLADLLQKLVAMPREQKLDYYVQLLPEKAPAKGVLLLSRNDSDLLNDLQQRLSAEDQAYSNMECNLQDDFQGGVKLKQGNICDDYSFEELLHTCNYELLQLIKKTVLS</sequence>
<proteinExistence type="inferred from homology"/>
<evidence type="ECO:0000313" key="6">
    <source>
        <dbReference type="Proteomes" id="UP001220478"/>
    </source>
</evidence>
<evidence type="ECO:0000256" key="4">
    <source>
        <dbReference type="SAM" id="Coils"/>
    </source>
</evidence>
<dbReference type="RefSeq" id="WP_315572030.1">
    <property type="nucleotide sequence ID" value="NZ_CP118868.1"/>
</dbReference>
<dbReference type="Pfam" id="PF01991">
    <property type="entry name" value="vATP-synt_E"/>
    <property type="match status" value="1"/>
</dbReference>
<accession>A0ABY8C5Y4</accession>
<feature type="coiled-coil region" evidence="4">
    <location>
        <begin position="15"/>
        <end position="87"/>
    </location>
</feature>
<name>A0ABY8C5Y4_9FIRM</name>
<evidence type="ECO:0008006" key="7">
    <source>
        <dbReference type="Google" id="ProtNLM"/>
    </source>
</evidence>
<evidence type="ECO:0000313" key="5">
    <source>
        <dbReference type="EMBL" id="WEG36006.1"/>
    </source>
</evidence>
<keyword evidence="6" id="KW-1185">Reference proteome</keyword>
<dbReference type="Proteomes" id="UP001220478">
    <property type="component" value="Chromosome"/>
</dbReference>
<reference evidence="5 6" key="1">
    <citation type="submission" date="2023-02" db="EMBL/GenBank/DDBJ databases">
        <title>Novel Oscillospiraceae bacterial genomes.</title>
        <authorList>
            <person name="Srinivasan S."/>
            <person name="Austin M.N."/>
            <person name="Fiedler T.L."/>
            <person name="Strenk S.M."/>
            <person name="Agnew K.J."/>
            <person name="Nagana Gowda G.A."/>
            <person name="Raftery D."/>
            <person name="Beamer M.A."/>
            <person name="Achilles S.L."/>
            <person name="Wiesenfeld H.C."/>
            <person name="Fredricks D.N."/>
            <person name="Hillier S.L."/>
        </authorList>
    </citation>
    <scope>NUCLEOTIDE SEQUENCE [LARGE SCALE GENOMIC DNA]</scope>
    <source>
        <strain evidence="5 6">CHIC02 1186E3-8</strain>
    </source>
</reference>
<comment type="similarity">
    <text evidence="1">Belongs to the V-ATPase E subunit family.</text>
</comment>
<evidence type="ECO:0000256" key="3">
    <source>
        <dbReference type="ARBA" id="ARBA00023065"/>
    </source>
</evidence>